<feature type="domain" description="GDPGP1-like N-terminal" evidence="11">
    <location>
        <begin position="269"/>
        <end position="437"/>
    </location>
</feature>
<dbReference type="Gene3D" id="3.40.50.2020">
    <property type="match status" value="1"/>
</dbReference>
<dbReference type="Pfam" id="PF26216">
    <property type="entry name" value="GDPGP1_C"/>
    <property type="match status" value="1"/>
</dbReference>
<comment type="subcellular location">
    <subcellularLocation>
        <location evidence="1">Cytoplasm</location>
    </subcellularLocation>
</comment>
<evidence type="ECO:0000256" key="2">
    <source>
        <dbReference type="ARBA" id="ARBA00006451"/>
    </source>
</evidence>
<dbReference type="GO" id="GO:0080048">
    <property type="term" value="F:GDP-D-glucose phosphorylase activity"/>
    <property type="evidence" value="ECO:0007669"/>
    <property type="project" value="InterPro"/>
</dbReference>
<dbReference type="Proteomes" id="UP000243459">
    <property type="component" value="Chromosome 6"/>
</dbReference>
<proteinExistence type="inferred from homology"/>
<sequence length="650" mass="73400">MLHRSKYFENGEVQSSFLDKLLQKWDDRLRRGLFHYDITTYERKVIPGEYGFITQLVEGRDLKKRPTEFRVDKVLQPFDEAKFNFTKIGLEEALFRFEGSENEKAQYFHDSPISESDPLNFIAINVSPIGHGHVLLIPRIKNLLPQRIDQESFLLAFYLSREAGSPYFKVGYNSLGAFATINHLHFQAFYLPMLLPAEKAITDTVTTLGNGVRVLRLVNYPVKGIAFECGDNSSIQDLAATISNACIYLQDNNHPYNVLISDLGKRVFLFLQWDDRLRRGLFHYDITTYERKVIPGEYGFITQLVEGRDLKKRPTEFRVDKVLQPFDEAKFNFTKIGLEEALFRFEGSENEKAQYFHDSPISESDPLNFIAINVSPIGHGHVLLIPRIKNLLPQRIDQESFLLAFYLSREAGSPYFKVGYNSLGAFATINHLHFQAFYLPMLLPAEKAITDTVTTLGNGVRVLRLVNYPVKGIAFECGDNSSIQDLAATISNACIYLQDNNHPYNVLISDLGKRVFLFLQNYAEKRSRGEVSQEIMDNQVNPAVWELSGYMVLKRREDYGKATEESDNGGAEIKIGDGRGQVCLVVEVLVTSGASVLETAAPLRGLGLEVRDTVVVIDREQGGRENQSSWGGDKEWEGDGGEGEGGQGVL</sequence>
<name>A0A5P1EME3_ASPOF</name>
<feature type="domain" description="GDPGP1-like C-terminal" evidence="10">
    <location>
        <begin position="444"/>
        <end position="565"/>
    </location>
</feature>
<organism evidence="12 13">
    <name type="scientific">Asparagus officinalis</name>
    <name type="common">Garden asparagus</name>
    <dbReference type="NCBI Taxonomy" id="4686"/>
    <lineage>
        <taxon>Eukaryota</taxon>
        <taxon>Viridiplantae</taxon>
        <taxon>Streptophyta</taxon>
        <taxon>Embryophyta</taxon>
        <taxon>Tracheophyta</taxon>
        <taxon>Spermatophyta</taxon>
        <taxon>Magnoliopsida</taxon>
        <taxon>Liliopsida</taxon>
        <taxon>Asparagales</taxon>
        <taxon>Asparagaceae</taxon>
        <taxon>Asparagoideae</taxon>
        <taxon>Asparagus</taxon>
    </lineage>
</organism>
<dbReference type="PANTHER" id="PTHR20884:SF21">
    <property type="entry name" value="GDP-L-GALACTOSE PHOSPHORYLASE 1"/>
    <property type="match status" value="1"/>
</dbReference>
<keyword evidence="6" id="KW-0548">Nucleotidyltransferase</keyword>
<evidence type="ECO:0000256" key="3">
    <source>
        <dbReference type="ARBA" id="ARBA00022490"/>
    </source>
</evidence>
<gene>
    <name evidence="12" type="ORF">A4U43_C06F16780</name>
</gene>
<dbReference type="InterPro" id="IPR026506">
    <property type="entry name" value="GDPGP"/>
</dbReference>
<reference evidence="13" key="1">
    <citation type="journal article" date="2017" name="Nat. Commun.">
        <title>The asparagus genome sheds light on the origin and evolution of a young Y chromosome.</title>
        <authorList>
            <person name="Harkess A."/>
            <person name="Zhou J."/>
            <person name="Xu C."/>
            <person name="Bowers J.E."/>
            <person name="Van der Hulst R."/>
            <person name="Ayyampalayam S."/>
            <person name="Mercati F."/>
            <person name="Riccardi P."/>
            <person name="McKain M.R."/>
            <person name="Kakrana A."/>
            <person name="Tang H."/>
            <person name="Ray J."/>
            <person name="Groenendijk J."/>
            <person name="Arikit S."/>
            <person name="Mathioni S.M."/>
            <person name="Nakano M."/>
            <person name="Shan H."/>
            <person name="Telgmann-Rauber A."/>
            <person name="Kanno A."/>
            <person name="Yue Z."/>
            <person name="Chen H."/>
            <person name="Li W."/>
            <person name="Chen Y."/>
            <person name="Xu X."/>
            <person name="Zhang Y."/>
            <person name="Luo S."/>
            <person name="Chen H."/>
            <person name="Gao J."/>
            <person name="Mao Z."/>
            <person name="Pires J.C."/>
            <person name="Luo M."/>
            <person name="Kudrna D."/>
            <person name="Wing R.A."/>
            <person name="Meyers B.C."/>
            <person name="Yi K."/>
            <person name="Kong H."/>
            <person name="Lavrijsen P."/>
            <person name="Sunseri F."/>
            <person name="Falavigna A."/>
            <person name="Ye Y."/>
            <person name="Leebens-Mack J.H."/>
            <person name="Chen G."/>
        </authorList>
    </citation>
    <scope>NUCLEOTIDE SEQUENCE [LARGE SCALE GENOMIC DNA]</scope>
    <source>
        <strain evidence="13">cv. DH0086</strain>
    </source>
</reference>
<comment type="similarity">
    <text evidence="2">Belongs to the GDPGP1 family.</text>
</comment>
<dbReference type="AlphaFoldDB" id="A0A5P1EME3"/>
<keyword evidence="8" id="KW-0378">Hydrolase</keyword>
<dbReference type="GO" id="GO:0005737">
    <property type="term" value="C:cytoplasm"/>
    <property type="evidence" value="ECO:0007669"/>
    <property type="project" value="UniProtKB-SubCell"/>
</dbReference>
<evidence type="ECO:0000256" key="4">
    <source>
        <dbReference type="ARBA" id="ARBA00022658"/>
    </source>
</evidence>
<feature type="domain" description="GDPGP1-like N-terminal" evidence="11">
    <location>
        <begin position="17"/>
        <end position="189"/>
    </location>
</feature>
<evidence type="ECO:0000256" key="1">
    <source>
        <dbReference type="ARBA" id="ARBA00004496"/>
    </source>
</evidence>
<keyword evidence="4" id="KW-0344">Guanine-nucleotide releasing factor</keyword>
<keyword evidence="5" id="KW-0808">Transferase</keyword>
<dbReference type="SUPFAM" id="SSF53271">
    <property type="entry name" value="PRTase-like"/>
    <property type="match status" value="1"/>
</dbReference>
<evidence type="ECO:0000256" key="7">
    <source>
        <dbReference type="ARBA" id="ARBA00022741"/>
    </source>
</evidence>
<evidence type="ECO:0000259" key="11">
    <source>
        <dbReference type="Pfam" id="PF26217"/>
    </source>
</evidence>
<evidence type="ECO:0000256" key="6">
    <source>
        <dbReference type="ARBA" id="ARBA00022695"/>
    </source>
</evidence>
<dbReference type="GO" id="GO:0006006">
    <property type="term" value="P:glucose metabolic process"/>
    <property type="evidence" value="ECO:0007669"/>
    <property type="project" value="TreeGrafter"/>
</dbReference>
<evidence type="ECO:0000259" key="10">
    <source>
        <dbReference type="Pfam" id="PF26216"/>
    </source>
</evidence>
<keyword evidence="7" id="KW-0547">Nucleotide-binding</keyword>
<accession>A0A5P1EME3</accession>
<evidence type="ECO:0000256" key="9">
    <source>
        <dbReference type="SAM" id="MobiDB-lite"/>
    </source>
</evidence>
<protein>
    <submittedName>
        <fullName evidence="12">Uncharacterized protein</fullName>
    </submittedName>
</protein>
<dbReference type="CDD" id="cd06223">
    <property type="entry name" value="PRTases_typeI"/>
    <property type="match status" value="1"/>
</dbReference>
<dbReference type="GO" id="GO:0000166">
    <property type="term" value="F:nucleotide binding"/>
    <property type="evidence" value="ECO:0007669"/>
    <property type="project" value="UniProtKB-KW"/>
</dbReference>
<dbReference type="Pfam" id="PF26217">
    <property type="entry name" value="GDPGP1_N"/>
    <property type="match status" value="2"/>
</dbReference>
<dbReference type="GO" id="GO:0016787">
    <property type="term" value="F:hydrolase activity"/>
    <property type="evidence" value="ECO:0007669"/>
    <property type="project" value="UniProtKB-KW"/>
</dbReference>
<evidence type="ECO:0000256" key="5">
    <source>
        <dbReference type="ARBA" id="ARBA00022679"/>
    </source>
</evidence>
<dbReference type="EMBL" id="CM007386">
    <property type="protein sequence ID" value="ONK67172.1"/>
    <property type="molecule type" value="Genomic_DNA"/>
</dbReference>
<evidence type="ECO:0000313" key="12">
    <source>
        <dbReference type="EMBL" id="ONK67172.1"/>
    </source>
</evidence>
<evidence type="ECO:0000313" key="13">
    <source>
        <dbReference type="Proteomes" id="UP000243459"/>
    </source>
</evidence>
<dbReference type="PANTHER" id="PTHR20884">
    <property type="entry name" value="GDP-D-GLUCOSE PHOSPHORYLASE 1"/>
    <property type="match status" value="1"/>
</dbReference>
<dbReference type="Gramene" id="ONK67172">
    <property type="protein sequence ID" value="ONK67172"/>
    <property type="gene ID" value="A4U43_C06F16780"/>
</dbReference>
<dbReference type="InterPro" id="IPR058866">
    <property type="entry name" value="GDPGP1_N"/>
</dbReference>
<keyword evidence="13" id="KW-1185">Reference proteome</keyword>
<keyword evidence="3" id="KW-0963">Cytoplasm</keyword>
<feature type="region of interest" description="Disordered" evidence="9">
    <location>
        <begin position="619"/>
        <end position="650"/>
    </location>
</feature>
<evidence type="ECO:0000256" key="8">
    <source>
        <dbReference type="ARBA" id="ARBA00022801"/>
    </source>
</evidence>
<dbReference type="InterPro" id="IPR000836">
    <property type="entry name" value="PRTase_dom"/>
</dbReference>
<dbReference type="InterPro" id="IPR029057">
    <property type="entry name" value="PRTase-like"/>
</dbReference>
<dbReference type="InterPro" id="IPR058865">
    <property type="entry name" value="GDPGP1_C"/>
</dbReference>
<dbReference type="GO" id="GO:0005085">
    <property type="term" value="F:guanyl-nucleotide exchange factor activity"/>
    <property type="evidence" value="ECO:0007669"/>
    <property type="project" value="UniProtKB-KW"/>
</dbReference>